<keyword evidence="3" id="KW-0813">Transport</keyword>
<dbReference type="SUPFAM" id="SSF50814">
    <property type="entry name" value="Lipocalins"/>
    <property type="match status" value="1"/>
</dbReference>
<feature type="domain" description="Lipocalin/cytosolic fatty-acid binding" evidence="10">
    <location>
        <begin position="89"/>
        <end position="232"/>
    </location>
</feature>
<dbReference type="PANTHER" id="PTHR10612:SF34">
    <property type="entry name" value="APOLIPOPROTEIN D"/>
    <property type="match status" value="1"/>
</dbReference>
<dbReference type="GO" id="GO:0008289">
    <property type="term" value="F:lipid binding"/>
    <property type="evidence" value="ECO:0007669"/>
    <property type="project" value="UniProtKB-KW"/>
</dbReference>
<dbReference type="Gene3D" id="2.40.128.20">
    <property type="match status" value="1"/>
</dbReference>
<dbReference type="Pfam" id="PF00061">
    <property type="entry name" value="Lipocalin"/>
    <property type="match status" value="1"/>
</dbReference>
<comment type="similarity">
    <text evidence="9">Belongs to the calycin superfamily. Lipocalin family.</text>
</comment>
<dbReference type="AlphaFoldDB" id="A0A8D8QZY3"/>
<organism evidence="11">
    <name type="scientific">Cacopsylla melanoneura</name>
    <dbReference type="NCBI Taxonomy" id="428564"/>
    <lineage>
        <taxon>Eukaryota</taxon>
        <taxon>Metazoa</taxon>
        <taxon>Ecdysozoa</taxon>
        <taxon>Arthropoda</taxon>
        <taxon>Hexapoda</taxon>
        <taxon>Insecta</taxon>
        <taxon>Pterygota</taxon>
        <taxon>Neoptera</taxon>
        <taxon>Paraneoptera</taxon>
        <taxon>Hemiptera</taxon>
        <taxon>Sternorrhyncha</taxon>
        <taxon>Psylloidea</taxon>
        <taxon>Psyllidae</taxon>
        <taxon>Psyllinae</taxon>
        <taxon>Cacopsylla</taxon>
    </lineage>
</organism>
<sequence length="295" mass="34474">MVVLVPKKIELNEGRDILKGFEKKSWTLNQKFTVPRVGSIANKMITRILGPVCWSIIFLVFNVQCQVPNFQPCPQVDSMFEFDMNRYMGIWHEAERYFAVFEFAGKCVSANYTSAGNGVYRVVNTQTSSITGITSNIEGEIRVFERSDTSKFFMKFPSLPMPMNAPYWILGTDYDNFAVVWSCIDLKFFSTRNAWILTREKFPSLEVMEKAYAVLDQNRINRNLLIRTDQTNCPEPSYDIDNRPLFDFSFNNHVDQEPNKVPVKPIDDNRLRRRVDQNSMMALMNQRRRVFFQRT</sequence>
<evidence type="ECO:0000256" key="7">
    <source>
        <dbReference type="ARBA" id="ARBA00023157"/>
    </source>
</evidence>
<protein>
    <recommendedName>
        <fullName evidence="2">Apolipoprotein D</fullName>
    </recommendedName>
</protein>
<evidence type="ECO:0000256" key="3">
    <source>
        <dbReference type="ARBA" id="ARBA00022448"/>
    </source>
</evidence>
<dbReference type="GO" id="GO:0005576">
    <property type="term" value="C:extracellular region"/>
    <property type="evidence" value="ECO:0007669"/>
    <property type="project" value="UniProtKB-SubCell"/>
</dbReference>
<evidence type="ECO:0000256" key="8">
    <source>
        <dbReference type="ARBA" id="ARBA00023180"/>
    </source>
</evidence>
<dbReference type="InterPro" id="IPR000566">
    <property type="entry name" value="Lipocln_cytosolic_FA-bd_dom"/>
</dbReference>
<dbReference type="InterPro" id="IPR022272">
    <property type="entry name" value="Lipocalin_CS"/>
</dbReference>
<keyword evidence="4" id="KW-0964">Secreted</keyword>
<dbReference type="GO" id="GO:0031409">
    <property type="term" value="F:pigment binding"/>
    <property type="evidence" value="ECO:0007669"/>
    <property type="project" value="InterPro"/>
</dbReference>
<evidence type="ECO:0000259" key="10">
    <source>
        <dbReference type="Pfam" id="PF00061"/>
    </source>
</evidence>
<reference evidence="11" key="1">
    <citation type="submission" date="2021-05" db="EMBL/GenBank/DDBJ databases">
        <authorList>
            <person name="Alioto T."/>
            <person name="Alioto T."/>
            <person name="Gomez Garrido J."/>
        </authorList>
    </citation>
    <scope>NUCLEOTIDE SEQUENCE</scope>
</reference>
<dbReference type="GO" id="GO:0005737">
    <property type="term" value="C:cytoplasm"/>
    <property type="evidence" value="ECO:0007669"/>
    <property type="project" value="TreeGrafter"/>
</dbReference>
<keyword evidence="8" id="KW-0325">Glycoprotein</keyword>
<dbReference type="PROSITE" id="PS00213">
    <property type="entry name" value="LIPOCALIN"/>
    <property type="match status" value="1"/>
</dbReference>
<dbReference type="CDD" id="cd19437">
    <property type="entry name" value="lipocalin_apoD-like"/>
    <property type="match status" value="1"/>
</dbReference>
<dbReference type="GO" id="GO:0006629">
    <property type="term" value="P:lipid metabolic process"/>
    <property type="evidence" value="ECO:0007669"/>
    <property type="project" value="TreeGrafter"/>
</dbReference>
<proteinExistence type="inferred from homology"/>
<accession>A0A8D8QZY3</accession>
<keyword evidence="6" id="KW-0446">Lipid-binding</keyword>
<dbReference type="InterPro" id="IPR003057">
    <property type="entry name" value="Invtbrt_color"/>
</dbReference>
<name>A0A8D8QZY3_9HEMI</name>
<evidence type="ECO:0000256" key="1">
    <source>
        <dbReference type="ARBA" id="ARBA00004613"/>
    </source>
</evidence>
<evidence type="ECO:0000256" key="4">
    <source>
        <dbReference type="ARBA" id="ARBA00022525"/>
    </source>
</evidence>
<dbReference type="InterPro" id="IPR012674">
    <property type="entry name" value="Calycin"/>
</dbReference>
<evidence type="ECO:0000256" key="6">
    <source>
        <dbReference type="ARBA" id="ARBA00023121"/>
    </source>
</evidence>
<evidence type="ECO:0000313" key="11">
    <source>
        <dbReference type="EMBL" id="CAG6641376.1"/>
    </source>
</evidence>
<comment type="subcellular location">
    <subcellularLocation>
        <location evidence="1">Secreted</location>
    </subcellularLocation>
</comment>
<keyword evidence="5" id="KW-0732">Signal</keyword>
<evidence type="ECO:0000256" key="9">
    <source>
        <dbReference type="RuleBase" id="RU003695"/>
    </source>
</evidence>
<dbReference type="PRINTS" id="PR01273">
    <property type="entry name" value="INVTBRTCOLOR"/>
</dbReference>
<dbReference type="FunFam" id="2.40.128.20:FF:000003">
    <property type="entry name" value="Apolipoprotein D"/>
    <property type="match status" value="1"/>
</dbReference>
<dbReference type="PANTHER" id="PTHR10612">
    <property type="entry name" value="APOLIPOPROTEIN D"/>
    <property type="match status" value="1"/>
</dbReference>
<dbReference type="EMBL" id="HBUF01117092">
    <property type="protein sequence ID" value="CAG6641376.1"/>
    <property type="molecule type" value="Transcribed_RNA"/>
</dbReference>
<dbReference type="GO" id="GO:0000302">
    <property type="term" value="P:response to reactive oxygen species"/>
    <property type="evidence" value="ECO:0007669"/>
    <property type="project" value="TreeGrafter"/>
</dbReference>
<evidence type="ECO:0000256" key="2">
    <source>
        <dbReference type="ARBA" id="ARBA00019890"/>
    </source>
</evidence>
<keyword evidence="7" id="KW-1015">Disulfide bond</keyword>
<keyword evidence="11" id="KW-0449">Lipoprotein</keyword>
<evidence type="ECO:0000256" key="5">
    <source>
        <dbReference type="ARBA" id="ARBA00022729"/>
    </source>
</evidence>